<name>A0A4S2KXF0_9HYME</name>
<protein>
    <submittedName>
        <fullName evidence="1">Uncharacterized protein</fullName>
    </submittedName>
</protein>
<accession>A0A4S2KXF0</accession>
<keyword evidence="2" id="KW-1185">Reference proteome</keyword>
<comment type="caution">
    <text evidence="1">The sequence shown here is derived from an EMBL/GenBank/DDBJ whole genome shotgun (WGS) entry which is preliminary data.</text>
</comment>
<gene>
    <name evidence="1" type="ORF">DBV15_07555</name>
</gene>
<dbReference type="Proteomes" id="UP000310200">
    <property type="component" value="Unassembled WGS sequence"/>
</dbReference>
<evidence type="ECO:0000313" key="1">
    <source>
        <dbReference type="EMBL" id="TGZ52797.1"/>
    </source>
</evidence>
<proteinExistence type="predicted"/>
<reference evidence="1 2" key="1">
    <citation type="journal article" date="2019" name="Philos. Trans. R. Soc. Lond., B, Biol. Sci.">
        <title>Ant behaviour and brain gene expression of defending hosts depend on the ecological success of the intruding social parasite.</title>
        <authorList>
            <person name="Kaur R."/>
            <person name="Stoldt M."/>
            <person name="Jongepier E."/>
            <person name="Feldmeyer B."/>
            <person name="Menzel F."/>
            <person name="Bornberg-Bauer E."/>
            <person name="Foitzik S."/>
        </authorList>
    </citation>
    <scope>NUCLEOTIDE SEQUENCE [LARGE SCALE GENOMIC DNA]</scope>
    <source>
        <tissue evidence="1">Whole body</tissue>
    </source>
</reference>
<sequence length="295" mass="32513">MAIVAVGGDAGFYLYEAMAAARNPYESRWAHACRCNKLLFVHGVSVASRCIRVCAQHPAYIRRASCAYAHPRLDGPTWRMSSRAIKGPVGKRLMTICPEHVSGRPPGNKGPLRRRPLSLSPRLNHSILPLHVRSSAKQPYSLRAASSQVVPLRNDRFQARDRLGRSLRGIELQKQRCLRPYAPWRVRFLEGAYEYYSLEADVADGFWTGCTSSAVSFKQGESIGKAGKGEGYSISVVARSAKPLGIPEEIARRYSPVSRASSPESRHSCSVRGKGGFVVSLPFASCFGRRLGEHS</sequence>
<dbReference type="EMBL" id="QBLH01001190">
    <property type="protein sequence ID" value="TGZ52797.1"/>
    <property type="molecule type" value="Genomic_DNA"/>
</dbReference>
<dbReference type="AlphaFoldDB" id="A0A4S2KXF0"/>
<evidence type="ECO:0000313" key="2">
    <source>
        <dbReference type="Proteomes" id="UP000310200"/>
    </source>
</evidence>
<organism evidence="1 2">
    <name type="scientific">Temnothorax longispinosus</name>
    <dbReference type="NCBI Taxonomy" id="300112"/>
    <lineage>
        <taxon>Eukaryota</taxon>
        <taxon>Metazoa</taxon>
        <taxon>Ecdysozoa</taxon>
        <taxon>Arthropoda</taxon>
        <taxon>Hexapoda</taxon>
        <taxon>Insecta</taxon>
        <taxon>Pterygota</taxon>
        <taxon>Neoptera</taxon>
        <taxon>Endopterygota</taxon>
        <taxon>Hymenoptera</taxon>
        <taxon>Apocrita</taxon>
        <taxon>Aculeata</taxon>
        <taxon>Formicoidea</taxon>
        <taxon>Formicidae</taxon>
        <taxon>Myrmicinae</taxon>
        <taxon>Temnothorax</taxon>
    </lineage>
</organism>